<name>A0A9P3CWZ0_9PEZI</name>
<accession>A0A9P3CWZ0</accession>
<dbReference type="Proteomes" id="UP000825890">
    <property type="component" value="Unassembled WGS sequence"/>
</dbReference>
<sequence length="309" mass="33930">MSAEPSPTRVARLCHLVNDTDAQELVQQKIVVDPRAYGRNGPPPGDTLQRARKETMELMNSYHKLQEALLDFRGGFCIMCHLPPEKRHLQTRHAHGCQGTAVCGIKDIPGLLVYPELLQEKSVLVKLIDELLLSPDCDFLADELEPSELDRHGRLLPRNVASLLGSVLDLGTGKAALQISTPGTVAALDSPLQNNERMLQIPLGCDAVLVVALQPDDIDSLPAEHTAEIEDPVKLGFERGTVGILVRPGDVIAFSGPAQRAWKGIVKIIPGTWQEWENEWPCWGDRTTETDLEAQKGCMKGCAFDLKIS</sequence>
<proteinExistence type="predicted"/>
<organism evidence="1 2">
    <name type="scientific">Cercospora kikuchii</name>
    <dbReference type="NCBI Taxonomy" id="84275"/>
    <lineage>
        <taxon>Eukaryota</taxon>
        <taxon>Fungi</taxon>
        <taxon>Dikarya</taxon>
        <taxon>Ascomycota</taxon>
        <taxon>Pezizomycotina</taxon>
        <taxon>Dothideomycetes</taxon>
        <taxon>Dothideomycetidae</taxon>
        <taxon>Mycosphaerellales</taxon>
        <taxon>Mycosphaerellaceae</taxon>
        <taxon>Cercospora</taxon>
    </lineage>
</organism>
<dbReference type="EMBL" id="BOLY01000007">
    <property type="protein sequence ID" value="GIZ47365.1"/>
    <property type="molecule type" value="Genomic_DNA"/>
</dbReference>
<evidence type="ECO:0000313" key="1">
    <source>
        <dbReference type="EMBL" id="GIZ47365.1"/>
    </source>
</evidence>
<gene>
    <name evidence="1" type="ORF">CKM354_001045800</name>
</gene>
<dbReference type="OrthoDB" id="10386491at2759"/>
<keyword evidence="2" id="KW-1185">Reference proteome</keyword>
<dbReference type="GeneID" id="68296033"/>
<comment type="caution">
    <text evidence="1">The sequence shown here is derived from an EMBL/GenBank/DDBJ whole genome shotgun (WGS) entry which is preliminary data.</text>
</comment>
<reference evidence="1 2" key="1">
    <citation type="submission" date="2021-01" db="EMBL/GenBank/DDBJ databases">
        <title>Cercospora kikuchii MAFF 305040 whole genome shotgun sequence.</title>
        <authorList>
            <person name="Kashiwa T."/>
            <person name="Suzuki T."/>
        </authorList>
    </citation>
    <scope>NUCLEOTIDE SEQUENCE [LARGE SCALE GENOMIC DNA]</scope>
    <source>
        <strain evidence="1 2">MAFF 305040</strain>
    </source>
</reference>
<dbReference type="RefSeq" id="XP_044661852.1">
    <property type="nucleotide sequence ID" value="XM_044805917.1"/>
</dbReference>
<dbReference type="AlphaFoldDB" id="A0A9P3CWZ0"/>
<evidence type="ECO:0000313" key="2">
    <source>
        <dbReference type="Proteomes" id="UP000825890"/>
    </source>
</evidence>
<protein>
    <submittedName>
        <fullName evidence="1">Uncharacterized protein</fullName>
    </submittedName>
</protein>